<protein>
    <submittedName>
        <fullName evidence="6">Formiminoglutamic iminohydrolase</fullName>
        <ecNumber evidence="6">3.5.3.13</ecNumber>
    </submittedName>
</protein>
<evidence type="ECO:0000313" key="7">
    <source>
        <dbReference type="Proteomes" id="UP000044377"/>
    </source>
</evidence>
<dbReference type="Pfam" id="PF01979">
    <property type="entry name" value="Amidohydro_1"/>
    <property type="match status" value="1"/>
</dbReference>
<evidence type="ECO:0000313" key="6">
    <source>
        <dbReference type="EMBL" id="CPR21278.1"/>
    </source>
</evidence>
<dbReference type="GO" id="GO:0050416">
    <property type="term" value="F:formimidoylglutamate deiminase activity"/>
    <property type="evidence" value="ECO:0007669"/>
    <property type="project" value="UniProtKB-EC"/>
</dbReference>
<dbReference type="EC" id="3.5.3.13" evidence="6"/>
<dbReference type="InterPro" id="IPR010252">
    <property type="entry name" value="HutF"/>
</dbReference>
<dbReference type="AlphaFoldDB" id="A0A0G4K256"/>
<dbReference type="Proteomes" id="UP000044377">
    <property type="component" value="Unassembled WGS sequence"/>
</dbReference>
<comment type="cofactor">
    <cofactor evidence="1">
        <name>Zn(2+)</name>
        <dbReference type="ChEBI" id="CHEBI:29105"/>
    </cofactor>
</comment>
<dbReference type="NCBIfam" id="NF006681">
    <property type="entry name" value="PRK09229.1-2"/>
    <property type="match status" value="1"/>
</dbReference>
<dbReference type="Gene3D" id="3.20.20.140">
    <property type="entry name" value="Metal-dependent hydrolases"/>
    <property type="match status" value="1"/>
</dbReference>
<evidence type="ECO:0000256" key="3">
    <source>
        <dbReference type="ARBA" id="ARBA00022801"/>
    </source>
</evidence>
<sequence>MIANQLFAQHALLNDGWHRDVLIEWDEQGVIRRVVADGSRPPGVEQAGWLLPGMINLHSHAFQRAFSGLTEYRRQKQDSFWSWRNLMYDFAAKISPQQLEIVATWLYSEMLEAGYTSVCEFHYVHHQPDGRPYADPAAMCRSLINAAAHTGIGLTLLPVSYQNSGFGAQPPEAKQRRFINDTEQFLTLWQQLMSLTRDGQVRLGVAPHSLRAISGPALSQLLAGIEQMDARAPIHIHVAEQRKEVEDCLAWSGLRPVEWLLEHQPVDRRWCLIHATHMTEQEYRRAAGSGAVAGLCPTTEANLGDGMFDFPQWREHGGGWGIGSDSNVAVSAAEELLMLEYSQRLQFRQRNVCADRQQTDVAASLYLGALHGGAQASGRNVAGLAAGQRADLVELDAQHAALALLPADNILAGHLFGSSRSSAVQRVWTGGRQRVDRQHPLHPSALAAFVNVRQQLLQQI</sequence>
<dbReference type="RefSeq" id="WP_048639413.1">
    <property type="nucleotide sequence ID" value="NZ_CGIG01000001.1"/>
</dbReference>
<keyword evidence="3 6" id="KW-0378">Hydrolase</keyword>
<dbReference type="InterPro" id="IPR011059">
    <property type="entry name" value="Metal-dep_hydrolase_composite"/>
</dbReference>
<proteinExistence type="predicted"/>
<reference evidence="7" key="1">
    <citation type="submission" date="2015-01" db="EMBL/GenBank/DDBJ databases">
        <authorList>
            <person name="Paterson Steve"/>
        </authorList>
    </citation>
    <scope>NUCLEOTIDE SEQUENCE [LARGE SCALE GENOMIC DNA]</scope>
    <source>
        <strain evidence="7">OBR1</strain>
    </source>
</reference>
<dbReference type="PANTHER" id="PTHR11271">
    <property type="entry name" value="GUANINE DEAMINASE"/>
    <property type="match status" value="1"/>
</dbReference>
<gene>
    <name evidence="6" type="ORF">BN1221_04797c</name>
</gene>
<dbReference type="PANTHER" id="PTHR11271:SF48">
    <property type="entry name" value="AMIDOHYDROLASE-RELATED DOMAIN-CONTAINING PROTEIN"/>
    <property type="match status" value="1"/>
</dbReference>
<evidence type="ECO:0000256" key="1">
    <source>
        <dbReference type="ARBA" id="ARBA00001947"/>
    </source>
</evidence>
<evidence type="ECO:0000259" key="5">
    <source>
        <dbReference type="Pfam" id="PF01979"/>
    </source>
</evidence>
<dbReference type="NCBIfam" id="NF006684">
    <property type="entry name" value="PRK09229.1-5"/>
    <property type="match status" value="1"/>
</dbReference>
<evidence type="ECO:0000256" key="2">
    <source>
        <dbReference type="ARBA" id="ARBA00022723"/>
    </source>
</evidence>
<keyword evidence="2" id="KW-0479">Metal-binding</keyword>
<keyword evidence="4" id="KW-0862">Zinc</keyword>
<dbReference type="EMBL" id="CGIG01000001">
    <property type="protein sequence ID" value="CPR21278.1"/>
    <property type="molecule type" value="Genomic_DNA"/>
</dbReference>
<dbReference type="NCBIfam" id="TIGR02022">
    <property type="entry name" value="hutF"/>
    <property type="match status" value="1"/>
</dbReference>
<dbReference type="InterPro" id="IPR032466">
    <property type="entry name" value="Metal_Hydrolase"/>
</dbReference>
<dbReference type="STRING" id="1109412.BN1221_04797c"/>
<organism evidence="6 7">
    <name type="scientific">Brenneria goodwinii</name>
    <dbReference type="NCBI Taxonomy" id="1109412"/>
    <lineage>
        <taxon>Bacteria</taxon>
        <taxon>Pseudomonadati</taxon>
        <taxon>Pseudomonadota</taxon>
        <taxon>Gammaproteobacteria</taxon>
        <taxon>Enterobacterales</taxon>
        <taxon>Pectobacteriaceae</taxon>
        <taxon>Brenneria</taxon>
    </lineage>
</organism>
<dbReference type="GO" id="GO:0005829">
    <property type="term" value="C:cytosol"/>
    <property type="evidence" value="ECO:0007669"/>
    <property type="project" value="TreeGrafter"/>
</dbReference>
<name>A0A0G4K256_9GAMM</name>
<dbReference type="SUPFAM" id="SSF51556">
    <property type="entry name" value="Metallo-dependent hydrolases"/>
    <property type="match status" value="1"/>
</dbReference>
<keyword evidence="7" id="KW-1185">Reference proteome</keyword>
<evidence type="ECO:0000256" key="4">
    <source>
        <dbReference type="ARBA" id="ARBA00022833"/>
    </source>
</evidence>
<dbReference type="InterPro" id="IPR051607">
    <property type="entry name" value="Metallo-dep_hydrolases"/>
</dbReference>
<accession>A0A0G4K256</accession>
<dbReference type="GO" id="GO:0046872">
    <property type="term" value="F:metal ion binding"/>
    <property type="evidence" value="ECO:0007669"/>
    <property type="project" value="UniProtKB-KW"/>
</dbReference>
<dbReference type="Gene3D" id="2.30.40.10">
    <property type="entry name" value="Urease, subunit C, domain 1"/>
    <property type="match status" value="1"/>
</dbReference>
<dbReference type="OrthoDB" id="9796020at2"/>
<dbReference type="InterPro" id="IPR006680">
    <property type="entry name" value="Amidohydro-rel"/>
</dbReference>
<feature type="domain" description="Amidohydrolase-related" evidence="5">
    <location>
        <begin position="50"/>
        <end position="432"/>
    </location>
</feature>
<dbReference type="GO" id="GO:0019239">
    <property type="term" value="F:deaminase activity"/>
    <property type="evidence" value="ECO:0007669"/>
    <property type="project" value="TreeGrafter"/>
</dbReference>